<dbReference type="OrthoDB" id="3380912at2"/>
<evidence type="ECO:0000313" key="3">
    <source>
        <dbReference type="Proteomes" id="UP000245697"/>
    </source>
</evidence>
<feature type="transmembrane region" description="Helical" evidence="1">
    <location>
        <begin position="114"/>
        <end position="133"/>
    </location>
</feature>
<evidence type="ECO:0000313" key="2">
    <source>
        <dbReference type="EMBL" id="PWK51540.1"/>
    </source>
</evidence>
<accession>A0A316FVB1</accession>
<name>A0A316FVB1_9ACTN</name>
<feature type="transmembrane region" description="Helical" evidence="1">
    <location>
        <begin position="173"/>
        <end position="196"/>
    </location>
</feature>
<feature type="transmembrane region" description="Helical" evidence="1">
    <location>
        <begin position="90"/>
        <end position="107"/>
    </location>
</feature>
<keyword evidence="1" id="KW-0812">Transmembrane</keyword>
<dbReference type="EMBL" id="QGGR01000002">
    <property type="protein sequence ID" value="PWK51540.1"/>
    <property type="molecule type" value="Genomic_DNA"/>
</dbReference>
<keyword evidence="3" id="KW-1185">Reference proteome</keyword>
<dbReference type="Proteomes" id="UP000245697">
    <property type="component" value="Unassembled WGS sequence"/>
</dbReference>
<dbReference type="RefSeq" id="WP_109590106.1">
    <property type="nucleotide sequence ID" value="NZ_BONA01000001.1"/>
</dbReference>
<dbReference type="AlphaFoldDB" id="A0A316FVB1"/>
<sequence length="273" mass="28700">MRRLHAAVLALYPREVRERYGEEIAALLEQSGTPVRDLADVAWAALTDRVERLMTVDMPAALRRTPRGLTVTAVTVLTCVAVPLLGFSAVPSAIVLVGLAAGLLCATRDGGFRSAAVVVGVVLGLFTLPHLVQLLGGSTERVAEVAGTAAFVAAAAALAVSVVVLVRRNRRPAALTAAVLGSLTVPPLASTMLVLLSGAEPAGNPWLAYWVSMLPYRGWSEEGGAEFVGVLFDALVWYPALYTFCLSFLMAFCLRATTGRPARTAVSSGAGRR</sequence>
<comment type="caution">
    <text evidence="2">The sequence shown here is derived from an EMBL/GenBank/DDBJ whole genome shotgun (WGS) entry which is preliminary data.</text>
</comment>
<organism evidence="2 3">
    <name type="scientific">Actinoplanes xinjiangensis</name>
    <dbReference type="NCBI Taxonomy" id="512350"/>
    <lineage>
        <taxon>Bacteria</taxon>
        <taxon>Bacillati</taxon>
        <taxon>Actinomycetota</taxon>
        <taxon>Actinomycetes</taxon>
        <taxon>Micromonosporales</taxon>
        <taxon>Micromonosporaceae</taxon>
        <taxon>Actinoplanes</taxon>
    </lineage>
</organism>
<keyword evidence="1" id="KW-1133">Transmembrane helix</keyword>
<evidence type="ECO:0000256" key="1">
    <source>
        <dbReference type="SAM" id="Phobius"/>
    </source>
</evidence>
<keyword evidence="1" id="KW-0472">Membrane</keyword>
<feature type="transmembrane region" description="Helical" evidence="1">
    <location>
        <begin position="145"/>
        <end position="166"/>
    </location>
</feature>
<proteinExistence type="predicted"/>
<gene>
    <name evidence="2" type="ORF">BC793_102570</name>
</gene>
<feature type="transmembrane region" description="Helical" evidence="1">
    <location>
        <begin position="235"/>
        <end position="254"/>
    </location>
</feature>
<reference evidence="2 3" key="1">
    <citation type="submission" date="2018-05" db="EMBL/GenBank/DDBJ databases">
        <title>Genomic Encyclopedia of Archaeal and Bacterial Type Strains, Phase II (KMG-II): from individual species to whole genera.</title>
        <authorList>
            <person name="Goeker M."/>
        </authorList>
    </citation>
    <scope>NUCLEOTIDE SEQUENCE [LARGE SCALE GENOMIC DNA]</scope>
    <source>
        <strain evidence="2 3">DSM 45184</strain>
    </source>
</reference>
<protein>
    <submittedName>
        <fullName evidence="2">Uncharacterized protein</fullName>
    </submittedName>
</protein>